<keyword evidence="2" id="KW-1185">Reference proteome</keyword>
<protein>
    <submittedName>
        <fullName evidence="1">Uncharacterized protein</fullName>
    </submittedName>
</protein>
<evidence type="ECO:0000313" key="1">
    <source>
        <dbReference type="EMBL" id="GFY59738.1"/>
    </source>
</evidence>
<sequence length="96" mass="11067">MLPCNGIIPSGRFSVLRYISLICKEFDFWASQAISFVLDFNILPVNRKDNGSFPLKLILIGAVIPENIIPFRTLWFRLVVPSVEQYLYHLERKPNG</sequence>
<accession>A0A8X6XT46</accession>
<dbReference type="EMBL" id="BMAV01012771">
    <property type="protein sequence ID" value="GFY59738.1"/>
    <property type="molecule type" value="Genomic_DNA"/>
</dbReference>
<dbReference type="AlphaFoldDB" id="A0A8X6XT46"/>
<reference evidence="1" key="1">
    <citation type="submission" date="2020-08" db="EMBL/GenBank/DDBJ databases">
        <title>Multicomponent nature underlies the extraordinary mechanical properties of spider dragline silk.</title>
        <authorList>
            <person name="Kono N."/>
            <person name="Nakamura H."/>
            <person name="Mori M."/>
            <person name="Yoshida Y."/>
            <person name="Ohtoshi R."/>
            <person name="Malay A.D."/>
            <person name="Moran D.A.P."/>
            <person name="Tomita M."/>
            <person name="Numata K."/>
            <person name="Arakawa K."/>
        </authorList>
    </citation>
    <scope>NUCLEOTIDE SEQUENCE</scope>
</reference>
<name>A0A8X6XT46_9ARAC</name>
<proteinExistence type="predicted"/>
<gene>
    <name evidence="1" type="ORF">TNIN_70291</name>
</gene>
<evidence type="ECO:0000313" key="2">
    <source>
        <dbReference type="Proteomes" id="UP000886998"/>
    </source>
</evidence>
<comment type="caution">
    <text evidence="1">The sequence shown here is derived from an EMBL/GenBank/DDBJ whole genome shotgun (WGS) entry which is preliminary data.</text>
</comment>
<organism evidence="1 2">
    <name type="scientific">Trichonephila inaurata madagascariensis</name>
    <dbReference type="NCBI Taxonomy" id="2747483"/>
    <lineage>
        <taxon>Eukaryota</taxon>
        <taxon>Metazoa</taxon>
        <taxon>Ecdysozoa</taxon>
        <taxon>Arthropoda</taxon>
        <taxon>Chelicerata</taxon>
        <taxon>Arachnida</taxon>
        <taxon>Araneae</taxon>
        <taxon>Araneomorphae</taxon>
        <taxon>Entelegynae</taxon>
        <taxon>Araneoidea</taxon>
        <taxon>Nephilidae</taxon>
        <taxon>Trichonephila</taxon>
        <taxon>Trichonephila inaurata</taxon>
    </lineage>
</organism>
<dbReference type="Proteomes" id="UP000886998">
    <property type="component" value="Unassembled WGS sequence"/>
</dbReference>